<dbReference type="InterPro" id="IPR000305">
    <property type="entry name" value="GIY-YIG_endonuc"/>
</dbReference>
<dbReference type="Proteomes" id="UP001155280">
    <property type="component" value="Unassembled WGS sequence"/>
</dbReference>
<dbReference type="EMBL" id="JANCNS010000001">
    <property type="protein sequence ID" value="MCP9199018.1"/>
    <property type="molecule type" value="Genomic_DNA"/>
</dbReference>
<dbReference type="InterPro" id="IPR035901">
    <property type="entry name" value="GIY-YIG_endonuc_sf"/>
</dbReference>
<reference evidence="2" key="1">
    <citation type="submission" date="2022-07" db="EMBL/GenBank/DDBJ databases">
        <title>Gramela sediminis sp. nov., isolated from deep-sea sediment of the Indian Ocean.</title>
        <authorList>
            <person name="Shi H."/>
        </authorList>
    </citation>
    <scope>NUCLEOTIDE SEQUENCE</scope>
    <source>
        <strain evidence="2">GC03-9</strain>
    </source>
</reference>
<proteinExistence type="predicted"/>
<gene>
    <name evidence="2" type="ORF">MKO06_03800</name>
</gene>
<name>A0A9X2KW23_9FLAO</name>
<feature type="domain" description="GIY-YIG" evidence="1">
    <location>
        <begin position="15"/>
        <end position="89"/>
    </location>
</feature>
<dbReference type="Pfam" id="PF01541">
    <property type="entry name" value="GIY-YIG"/>
    <property type="match status" value="1"/>
</dbReference>
<evidence type="ECO:0000313" key="2">
    <source>
        <dbReference type="EMBL" id="MCP9199018.1"/>
    </source>
</evidence>
<accession>A0A9X2KW23</accession>
<organism evidence="2 3">
    <name type="scientific">Christiangramia oceanisediminis</name>
    <dbReference type="NCBI Taxonomy" id="2920386"/>
    <lineage>
        <taxon>Bacteria</taxon>
        <taxon>Pseudomonadati</taxon>
        <taxon>Bacteroidota</taxon>
        <taxon>Flavobacteriia</taxon>
        <taxon>Flavobacteriales</taxon>
        <taxon>Flavobacteriaceae</taxon>
        <taxon>Christiangramia</taxon>
    </lineage>
</organism>
<keyword evidence="3" id="KW-1185">Reference proteome</keyword>
<dbReference type="RefSeq" id="WP_241549331.1">
    <property type="nucleotide sequence ID" value="NZ_JANCNS010000001.1"/>
</dbReference>
<dbReference type="AlphaFoldDB" id="A0A9X2KW23"/>
<dbReference type="Gene3D" id="3.40.1440.10">
    <property type="entry name" value="GIY-YIG endonuclease"/>
    <property type="match status" value="1"/>
</dbReference>
<sequence>MVTQGKIKDRYSDENWQVYVAKLEEEKFYVGIAIDPNIRMLSHIKQGKNASSWCKKYKPIEIVETFDTGYKWMKDAMLLEDLTTLKYLKKYGPENVRGGKYLGSLEQVKRSFRVHSKKKYISFSHQLLEDYNLPFSELRDLDLYDFICDSKRRPYISNLLMLSNIAGVSKEQMIKRLQEAKEKFESFKKNS</sequence>
<evidence type="ECO:0000259" key="1">
    <source>
        <dbReference type="Pfam" id="PF01541"/>
    </source>
</evidence>
<comment type="caution">
    <text evidence="2">The sequence shown here is derived from an EMBL/GenBank/DDBJ whole genome shotgun (WGS) entry which is preliminary data.</text>
</comment>
<evidence type="ECO:0000313" key="3">
    <source>
        <dbReference type="Proteomes" id="UP001155280"/>
    </source>
</evidence>
<protein>
    <recommendedName>
        <fullName evidence="1">GIY-YIG domain-containing protein</fullName>
    </recommendedName>
</protein>